<proteinExistence type="inferred from homology"/>
<dbReference type="RefSeq" id="WP_196935272.1">
    <property type="nucleotide sequence ID" value="NZ_MU158698.1"/>
</dbReference>
<dbReference type="AlphaFoldDB" id="A0A928UWN0"/>
<dbReference type="PRINTS" id="PR00413">
    <property type="entry name" value="HADHALOGNASE"/>
</dbReference>
<dbReference type="Gene3D" id="3.40.50.1000">
    <property type="entry name" value="HAD superfamily/HAD-like"/>
    <property type="match status" value="1"/>
</dbReference>
<dbReference type="InterPro" id="IPR051806">
    <property type="entry name" value="HAD-like_SPP"/>
</dbReference>
<keyword evidence="4" id="KW-0479">Metal-binding</keyword>
<keyword evidence="4" id="KW-0460">Magnesium</keyword>
<evidence type="ECO:0000256" key="4">
    <source>
        <dbReference type="PIRSR" id="PIRSR610972-3"/>
    </source>
</evidence>
<evidence type="ECO:0000256" key="5">
    <source>
        <dbReference type="PIRSR" id="PIRSR610972-4"/>
    </source>
</evidence>
<dbReference type="NCBIfam" id="TIGR01509">
    <property type="entry name" value="HAD-SF-IA-v3"/>
    <property type="match status" value="1"/>
</dbReference>
<feature type="site" description="Important for catalytic activity and assists the phosphoryl transfer reaction to Asp8 by balancing charge and orienting the reacting groups" evidence="5">
    <location>
        <position position="143"/>
    </location>
</feature>
<name>A0A928UWN0_9SPHI</name>
<keyword evidence="7" id="KW-1185">Reference proteome</keyword>
<dbReference type="SFLD" id="SFLDG01135">
    <property type="entry name" value="C1.5.6:_HAD__Beta-PGM__Phospha"/>
    <property type="match status" value="1"/>
</dbReference>
<dbReference type="CDD" id="cd02598">
    <property type="entry name" value="HAD_BPGM"/>
    <property type="match status" value="1"/>
</dbReference>
<feature type="site" description="Important for catalytic activity and assists the phosphoryl transfer reaction to Asp8 by balancing charge and orienting the reacting groups" evidence="5">
    <location>
        <position position="112"/>
    </location>
</feature>
<dbReference type="Gene3D" id="1.10.150.240">
    <property type="entry name" value="Putative phosphatase, domain 2"/>
    <property type="match status" value="1"/>
</dbReference>
<feature type="binding site" evidence="3">
    <location>
        <begin position="112"/>
        <end position="116"/>
    </location>
    <ligand>
        <name>substrate</name>
    </ligand>
</feature>
<dbReference type="InterPro" id="IPR006439">
    <property type="entry name" value="HAD-SF_hydro_IA"/>
</dbReference>
<feature type="binding site" evidence="3">
    <location>
        <position position="74"/>
    </location>
    <ligand>
        <name>substrate</name>
    </ligand>
</feature>
<feature type="active site" description="Nucleophile" evidence="2">
    <location>
        <position position="7"/>
    </location>
</feature>
<feature type="binding site" evidence="4">
    <location>
        <position position="167"/>
    </location>
    <ligand>
        <name>Mg(2+)</name>
        <dbReference type="ChEBI" id="CHEBI:18420"/>
    </ligand>
</feature>
<comment type="cofactor">
    <cofactor evidence="4">
        <name>Mg(2+)</name>
        <dbReference type="ChEBI" id="CHEBI:18420"/>
    </cofactor>
    <text evidence="4">Binds 2 magnesium ions per subunit.</text>
</comment>
<feature type="active site" description="Proton donor/acceptor" evidence="2">
    <location>
        <position position="9"/>
    </location>
</feature>
<dbReference type="PANTHER" id="PTHR43481">
    <property type="entry name" value="FRUCTOSE-1-PHOSPHATE PHOSPHATASE"/>
    <property type="match status" value="1"/>
</dbReference>
<feature type="binding site" evidence="3">
    <location>
        <begin position="7"/>
        <end position="9"/>
    </location>
    <ligand>
        <name>substrate</name>
    </ligand>
</feature>
<dbReference type="EMBL" id="PRDK01000004">
    <property type="protein sequence ID" value="MBE8713328.1"/>
    <property type="molecule type" value="Genomic_DNA"/>
</dbReference>
<dbReference type="SUPFAM" id="SSF56784">
    <property type="entry name" value="HAD-like"/>
    <property type="match status" value="1"/>
</dbReference>
<dbReference type="InterPro" id="IPR010972">
    <property type="entry name" value="Beta-PGM"/>
</dbReference>
<dbReference type="InterPro" id="IPR023214">
    <property type="entry name" value="HAD_sf"/>
</dbReference>
<feature type="binding site" evidence="4">
    <location>
        <position position="168"/>
    </location>
    <ligand>
        <name>Mg(2+)</name>
        <dbReference type="ChEBI" id="CHEBI:18420"/>
    </ligand>
</feature>
<dbReference type="NCBIfam" id="TIGR01990">
    <property type="entry name" value="bPGM"/>
    <property type="match status" value="1"/>
</dbReference>
<accession>A0A928UWN0</accession>
<evidence type="ECO:0000313" key="6">
    <source>
        <dbReference type="EMBL" id="MBE8713328.1"/>
    </source>
</evidence>
<dbReference type="GO" id="GO:0050308">
    <property type="term" value="F:sugar-phosphatase activity"/>
    <property type="evidence" value="ECO:0007669"/>
    <property type="project" value="TreeGrafter"/>
</dbReference>
<evidence type="ECO:0000256" key="1">
    <source>
        <dbReference type="ARBA" id="ARBA00006171"/>
    </source>
</evidence>
<dbReference type="Proteomes" id="UP000616201">
    <property type="component" value="Unassembled WGS sequence"/>
</dbReference>
<gene>
    <name evidence="6" type="primary">pgmB</name>
    <name evidence="6" type="ORF">C4F49_06520</name>
</gene>
<reference evidence="6" key="1">
    <citation type="submission" date="2018-02" db="EMBL/GenBank/DDBJ databases">
        <authorList>
            <person name="Vasarhelyi B.M."/>
            <person name="Deshmukh S."/>
            <person name="Balint B."/>
            <person name="Kukolya J."/>
        </authorList>
    </citation>
    <scope>NUCLEOTIDE SEQUENCE</scope>
    <source>
        <strain evidence="6">KB22</strain>
    </source>
</reference>
<feature type="binding site" evidence="4">
    <location>
        <position position="9"/>
    </location>
    <ligand>
        <name>Mg(2+)</name>
        <dbReference type="ChEBI" id="CHEBI:18420"/>
    </ligand>
</feature>
<dbReference type="InterPro" id="IPR023198">
    <property type="entry name" value="PGP-like_dom2"/>
</dbReference>
<evidence type="ECO:0000256" key="2">
    <source>
        <dbReference type="PIRSR" id="PIRSR610972-1"/>
    </source>
</evidence>
<dbReference type="SFLD" id="SFLDS00003">
    <property type="entry name" value="Haloacid_Dehalogenase"/>
    <property type="match status" value="1"/>
</dbReference>
<feature type="binding site" evidence="3">
    <location>
        <position position="143"/>
    </location>
    <ligand>
        <name>substrate</name>
    </ligand>
</feature>
<dbReference type="InterPro" id="IPR010976">
    <property type="entry name" value="B-phosphoglucomutase_hydrolase"/>
</dbReference>
<sequence>MKACIFDLDGVLVDTAKYHFIAWKKLANSLGFSFTEIQNEELKGISRVDSLNKLLGWGNIEKSDTEKLELATLKNDWYIDMIAEMTPEELLPGSKELLSELKENGIKIALGSASKNAPLILEKTGISPYFDAIVDGNSVSKSKPDPEVFLLAAKLVEADPQECIVFEDAQAGVEAGKRAGMKVIGIGKAEDLRQADFTVGSLAAVNLALLQTKN</sequence>
<feature type="binding site" evidence="4">
    <location>
        <position position="7"/>
    </location>
    <ligand>
        <name>Mg(2+)</name>
        <dbReference type="ChEBI" id="CHEBI:18420"/>
    </ligand>
</feature>
<dbReference type="PANTHER" id="PTHR43481:SF4">
    <property type="entry name" value="GLYCEROL-1-PHOSPHATE PHOSPHOHYDROLASE 1-RELATED"/>
    <property type="match status" value="1"/>
</dbReference>
<dbReference type="GO" id="GO:0008801">
    <property type="term" value="F:beta-phosphoglucomutase activity"/>
    <property type="evidence" value="ECO:0007669"/>
    <property type="project" value="InterPro"/>
</dbReference>
<comment type="similarity">
    <text evidence="1">Belongs to the HAD-like hydrolase superfamily. CbbY/CbbZ/Gph/YieH family.</text>
</comment>
<dbReference type="Pfam" id="PF00702">
    <property type="entry name" value="Hydrolase"/>
    <property type="match status" value="1"/>
</dbReference>
<evidence type="ECO:0000256" key="3">
    <source>
        <dbReference type="PIRSR" id="PIRSR610972-2"/>
    </source>
</evidence>
<evidence type="ECO:0000313" key="7">
    <source>
        <dbReference type="Proteomes" id="UP000616201"/>
    </source>
</evidence>
<comment type="caution">
    <text evidence="6">The sequence shown here is derived from an EMBL/GenBank/DDBJ whole genome shotgun (WGS) entry which is preliminary data.</text>
</comment>
<organism evidence="6 7">
    <name type="scientific">Sphingobacterium hungaricum</name>
    <dbReference type="NCBI Taxonomy" id="2082723"/>
    <lineage>
        <taxon>Bacteria</taxon>
        <taxon>Pseudomonadati</taxon>
        <taxon>Bacteroidota</taxon>
        <taxon>Sphingobacteriia</taxon>
        <taxon>Sphingobacteriales</taxon>
        <taxon>Sphingobacteriaceae</taxon>
        <taxon>Sphingobacterium</taxon>
    </lineage>
</organism>
<feature type="binding site" evidence="3">
    <location>
        <position position="50"/>
    </location>
    <ligand>
        <name>substrate</name>
    </ligand>
</feature>
<feature type="binding site" evidence="3">
    <location>
        <begin position="42"/>
        <end position="47"/>
    </location>
    <ligand>
        <name>substrate</name>
    </ligand>
</feature>
<dbReference type="SFLD" id="SFLDG01129">
    <property type="entry name" value="C1.5:_HAD__Beta-PGM__Phosphata"/>
    <property type="match status" value="1"/>
</dbReference>
<protein>
    <submittedName>
        <fullName evidence="6">Beta-phosphoglucomutase</fullName>
    </submittedName>
</protein>
<dbReference type="GO" id="GO:0000287">
    <property type="term" value="F:magnesium ion binding"/>
    <property type="evidence" value="ECO:0007669"/>
    <property type="project" value="InterPro"/>
</dbReference>
<dbReference type="NCBIfam" id="TIGR02009">
    <property type="entry name" value="PGMB-YQAB-SF"/>
    <property type="match status" value="1"/>
</dbReference>
<dbReference type="GO" id="GO:0005975">
    <property type="term" value="P:carbohydrate metabolic process"/>
    <property type="evidence" value="ECO:0007669"/>
    <property type="project" value="InterPro"/>
</dbReference>
<dbReference type="InterPro" id="IPR036412">
    <property type="entry name" value="HAD-like_sf"/>
</dbReference>
<feature type="binding site" evidence="3">
    <location>
        <position position="23"/>
    </location>
    <ligand>
        <name>substrate</name>
    </ligand>
</feature>